<accession>Q4RBA9</accession>
<reference evidence="2" key="2">
    <citation type="submission" date="2004-02" db="EMBL/GenBank/DDBJ databases">
        <authorList>
            <consortium name="Genoscope"/>
            <consortium name="Whitehead Institute Centre for Genome Research"/>
        </authorList>
    </citation>
    <scope>NUCLEOTIDE SEQUENCE</scope>
</reference>
<evidence type="ECO:0000256" key="1">
    <source>
        <dbReference type="SAM" id="MobiDB-lite"/>
    </source>
</evidence>
<feature type="region of interest" description="Disordered" evidence="1">
    <location>
        <begin position="1"/>
        <end position="25"/>
    </location>
</feature>
<protein>
    <submittedName>
        <fullName evidence="2">(spotted green pufferfish) hypothetical protein</fullName>
    </submittedName>
</protein>
<evidence type="ECO:0000313" key="2">
    <source>
        <dbReference type="EMBL" id="CAG14324.1"/>
    </source>
</evidence>
<organism evidence="2">
    <name type="scientific">Tetraodon nigroviridis</name>
    <name type="common">Spotted green pufferfish</name>
    <name type="synonym">Chelonodon nigroviridis</name>
    <dbReference type="NCBI Taxonomy" id="99883"/>
    <lineage>
        <taxon>Eukaryota</taxon>
        <taxon>Metazoa</taxon>
        <taxon>Chordata</taxon>
        <taxon>Craniata</taxon>
        <taxon>Vertebrata</taxon>
        <taxon>Euteleostomi</taxon>
        <taxon>Actinopterygii</taxon>
        <taxon>Neopterygii</taxon>
        <taxon>Teleostei</taxon>
        <taxon>Neoteleostei</taxon>
        <taxon>Acanthomorphata</taxon>
        <taxon>Eupercaria</taxon>
        <taxon>Tetraodontiformes</taxon>
        <taxon>Tetradontoidea</taxon>
        <taxon>Tetraodontidae</taxon>
        <taxon>Tetraodon</taxon>
    </lineage>
</organism>
<sequence length="43" mass="4486">ALPQDLIHHRGRHAGEPAAEAAERAAEPGVSSLCAVSTRLARL</sequence>
<proteinExistence type="predicted"/>
<comment type="caution">
    <text evidence="2">The sequence shown here is derived from an EMBL/GenBank/DDBJ whole genome shotgun (WGS) entry which is preliminary data.</text>
</comment>
<dbReference type="EMBL" id="CAAE01021825">
    <property type="protein sequence ID" value="CAG14324.1"/>
    <property type="molecule type" value="Genomic_DNA"/>
</dbReference>
<feature type="non-terminal residue" evidence="2">
    <location>
        <position position="1"/>
    </location>
</feature>
<name>Q4RBA9_TETNG</name>
<dbReference type="KEGG" id="tng:GSTEN00037804G001"/>
<dbReference type="AlphaFoldDB" id="Q4RBA9"/>
<reference evidence="2" key="1">
    <citation type="journal article" date="2004" name="Nature">
        <title>Genome duplication in the teleost fish Tetraodon nigroviridis reveals the early vertebrate proto-karyotype.</title>
        <authorList>
            <person name="Jaillon O."/>
            <person name="Aury J.-M."/>
            <person name="Brunet F."/>
            <person name="Petit J.-L."/>
            <person name="Stange-Thomann N."/>
            <person name="Mauceli E."/>
            <person name="Bouneau L."/>
            <person name="Fischer C."/>
            <person name="Ozouf-Costaz C."/>
            <person name="Bernot A."/>
            <person name="Nicaud S."/>
            <person name="Jaffe D."/>
            <person name="Fisher S."/>
            <person name="Lutfalla G."/>
            <person name="Dossat C."/>
            <person name="Segurens B."/>
            <person name="Dasilva C."/>
            <person name="Salanoubat M."/>
            <person name="Levy M."/>
            <person name="Boudet N."/>
            <person name="Castellano S."/>
            <person name="Anthouard V."/>
            <person name="Jubin C."/>
            <person name="Castelli V."/>
            <person name="Katinka M."/>
            <person name="Vacherie B."/>
            <person name="Biemont C."/>
            <person name="Skalli Z."/>
            <person name="Cattolico L."/>
            <person name="Poulain J."/>
            <person name="De Berardinis V."/>
            <person name="Cruaud C."/>
            <person name="Duprat S."/>
            <person name="Brottier P."/>
            <person name="Coutanceau J.-P."/>
            <person name="Gouzy J."/>
            <person name="Parra G."/>
            <person name="Lardier G."/>
            <person name="Chapple C."/>
            <person name="McKernan K.J."/>
            <person name="McEwan P."/>
            <person name="Bosak S."/>
            <person name="Kellis M."/>
            <person name="Volff J.-N."/>
            <person name="Guigo R."/>
            <person name="Zody M.C."/>
            <person name="Mesirov J."/>
            <person name="Lindblad-Toh K."/>
            <person name="Birren B."/>
            <person name="Nusbaum C."/>
            <person name="Kahn D."/>
            <person name="Robinson-Rechavi M."/>
            <person name="Laudet V."/>
            <person name="Schachter V."/>
            <person name="Quetier F."/>
            <person name="Saurin W."/>
            <person name="Scarpelli C."/>
            <person name="Wincker P."/>
            <person name="Lander E.S."/>
            <person name="Weissenbach J."/>
            <person name="Roest Crollius H."/>
        </authorList>
    </citation>
    <scope>NUCLEOTIDE SEQUENCE [LARGE SCALE GENOMIC DNA]</scope>
</reference>
<gene>
    <name evidence="2" type="ORF">GSTENG00037804001</name>
</gene>